<dbReference type="GO" id="GO:0047617">
    <property type="term" value="F:fatty acyl-CoA hydrolase activity"/>
    <property type="evidence" value="ECO:0007669"/>
    <property type="project" value="TreeGrafter"/>
</dbReference>
<evidence type="ECO:0000256" key="2">
    <source>
        <dbReference type="ARBA" id="ARBA00022801"/>
    </source>
</evidence>
<dbReference type="InterPro" id="IPR050563">
    <property type="entry name" value="4-hydroxybenzoyl-CoA_TE"/>
</dbReference>
<evidence type="ECO:0000313" key="3">
    <source>
        <dbReference type="EMBL" id="QIE56319.1"/>
    </source>
</evidence>
<dbReference type="Pfam" id="PF13279">
    <property type="entry name" value="4HBT_2"/>
    <property type="match status" value="1"/>
</dbReference>
<protein>
    <submittedName>
        <fullName evidence="3">Acyl-CoA thioesterase</fullName>
    </submittedName>
</protein>
<dbReference type="InterPro" id="IPR029069">
    <property type="entry name" value="HotDog_dom_sf"/>
</dbReference>
<accession>A0A7L5C375</accession>
<dbReference type="PANTHER" id="PTHR31793:SF27">
    <property type="entry name" value="NOVEL THIOESTERASE SUPERFAMILY DOMAIN AND SAPOSIN A-TYPE DOMAIN CONTAINING PROTEIN (0610012H03RIK)"/>
    <property type="match status" value="1"/>
</dbReference>
<dbReference type="PANTHER" id="PTHR31793">
    <property type="entry name" value="4-HYDROXYBENZOYL-COA THIOESTERASE FAMILY MEMBER"/>
    <property type="match status" value="1"/>
</dbReference>
<organism evidence="3 4">
    <name type="scientific">Pikeienuella piscinae</name>
    <dbReference type="NCBI Taxonomy" id="2748098"/>
    <lineage>
        <taxon>Bacteria</taxon>
        <taxon>Pseudomonadati</taxon>
        <taxon>Pseudomonadota</taxon>
        <taxon>Alphaproteobacteria</taxon>
        <taxon>Rhodobacterales</taxon>
        <taxon>Paracoccaceae</taxon>
        <taxon>Pikeienuella</taxon>
    </lineage>
</organism>
<name>A0A7L5C375_9RHOB</name>
<gene>
    <name evidence="3" type="ORF">G5B40_13105</name>
</gene>
<evidence type="ECO:0000256" key="1">
    <source>
        <dbReference type="ARBA" id="ARBA00005953"/>
    </source>
</evidence>
<dbReference type="CDD" id="cd00586">
    <property type="entry name" value="4HBT"/>
    <property type="match status" value="1"/>
</dbReference>
<dbReference type="RefSeq" id="WP_165099399.1">
    <property type="nucleotide sequence ID" value="NZ_CP049056.1"/>
</dbReference>
<dbReference type="EMBL" id="CP049056">
    <property type="protein sequence ID" value="QIE56319.1"/>
    <property type="molecule type" value="Genomic_DNA"/>
</dbReference>
<dbReference type="SUPFAM" id="SSF54637">
    <property type="entry name" value="Thioesterase/thiol ester dehydrase-isomerase"/>
    <property type="match status" value="1"/>
</dbReference>
<proteinExistence type="inferred from homology"/>
<dbReference type="AlphaFoldDB" id="A0A7L5C375"/>
<reference evidence="3 4" key="1">
    <citation type="submission" date="2020-02" db="EMBL/GenBank/DDBJ databases">
        <title>complete genome sequence of Rhodobacteraceae bacterium.</title>
        <authorList>
            <person name="Park J."/>
            <person name="Kim Y.-S."/>
            <person name="Kim K.-H."/>
        </authorList>
    </citation>
    <scope>NUCLEOTIDE SEQUENCE [LARGE SCALE GENOMIC DNA]</scope>
    <source>
        <strain evidence="3 4">RR4-56</strain>
    </source>
</reference>
<dbReference type="KEGG" id="hdh:G5B40_13105"/>
<sequence>MTITPTLDDIGGYSMFEPVTLRFSDQDAMGHVNNVAYAALFESGRLALLTDLLAGLDDRKLGYVLANLTIDYRKEMHFPGAVQVGGRLLRVGEKSLTTGYGAFLNGVCHATATSVNVCFDIETRRARPFPAEIRAALLARIDG</sequence>
<keyword evidence="2" id="KW-0378">Hydrolase</keyword>
<comment type="similarity">
    <text evidence="1">Belongs to the 4-hydroxybenzoyl-CoA thioesterase family.</text>
</comment>
<dbReference type="Gene3D" id="3.10.129.10">
    <property type="entry name" value="Hotdog Thioesterase"/>
    <property type="match status" value="1"/>
</dbReference>
<evidence type="ECO:0000313" key="4">
    <source>
        <dbReference type="Proteomes" id="UP000503336"/>
    </source>
</evidence>
<dbReference type="Proteomes" id="UP000503336">
    <property type="component" value="Chromosome"/>
</dbReference>
<keyword evidence="4" id="KW-1185">Reference proteome</keyword>